<dbReference type="PANTHER" id="PTHR40055:SF1">
    <property type="entry name" value="TRANSCRIPTIONAL REGULATOR YGIV-RELATED"/>
    <property type="match status" value="1"/>
</dbReference>
<dbReference type="RefSeq" id="WP_016382737.1">
    <property type="nucleotide sequence ID" value="NZ_ANKJ01000024.1"/>
</dbReference>
<accession>A0ABC9TB42</accession>
<dbReference type="SUPFAM" id="SSF55136">
    <property type="entry name" value="Probable bacterial effector-binding domain"/>
    <property type="match status" value="1"/>
</dbReference>
<dbReference type="PANTHER" id="PTHR40055">
    <property type="entry name" value="TRANSCRIPTIONAL REGULATOR YGIV-RELATED"/>
    <property type="match status" value="1"/>
</dbReference>
<dbReference type="Pfam" id="PF06445">
    <property type="entry name" value="GyrI-like"/>
    <property type="match status" value="1"/>
</dbReference>
<dbReference type="Proteomes" id="UP000014310">
    <property type="component" value="Unassembled WGS sequence"/>
</dbReference>
<dbReference type="SMART" id="SM00871">
    <property type="entry name" value="AraC_E_bind"/>
    <property type="match status" value="1"/>
</dbReference>
<organism evidence="2 3">
    <name type="scientific">Lacticaseibacillus paracasei subsp. paracasei Lpp49</name>
    <dbReference type="NCBI Taxonomy" id="1256213"/>
    <lineage>
        <taxon>Bacteria</taxon>
        <taxon>Bacillati</taxon>
        <taxon>Bacillota</taxon>
        <taxon>Bacilli</taxon>
        <taxon>Lactobacillales</taxon>
        <taxon>Lactobacillaceae</taxon>
        <taxon>Lacticaseibacillus</taxon>
    </lineage>
</organism>
<evidence type="ECO:0000259" key="1">
    <source>
        <dbReference type="SMART" id="SM00871"/>
    </source>
</evidence>
<dbReference type="InterPro" id="IPR011256">
    <property type="entry name" value="Reg_factor_effector_dom_sf"/>
</dbReference>
<feature type="domain" description="AraC effector-binding" evidence="1">
    <location>
        <begin position="1"/>
        <end position="145"/>
    </location>
</feature>
<comment type="caution">
    <text evidence="2">The sequence shown here is derived from an EMBL/GenBank/DDBJ whole genome shotgun (WGS) entry which is preliminary data.</text>
</comment>
<dbReference type="InterPro" id="IPR050908">
    <property type="entry name" value="SmbC-like"/>
</dbReference>
<evidence type="ECO:0000313" key="3">
    <source>
        <dbReference type="Proteomes" id="UP000014310"/>
    </source>
</evidence>
<protein>
    <submittedName>
        <fullName evidence="2">DNA gyrase inhibitory protein</fullName>
    </submittedName>
</protein>
<dbReference type="InterPro" id="IPR010499">
    <property type="entry name" value="AraC_E-bd"/>
</dbReference>
<dbReference type="EMBL" id="ANKJ01000024">
    <property type="protein sequence ID" value="EPC90438.1"/>
    <property type="molecule type" value="Genomic_DNA"/>
</dbReference>
<evidence type="ECO:0000313" key="2">
    <source>
        <dbReference type="EMBL" id="EPC90438.1"/>
    </source>
</evidence>
<dbReference type="Gene3D" id="3.20.80.10">
    <property type="entry name" value="Regulatory factor, effector binding domain"/>
    <property type="match status" value="1"/>
</dbReference>
<sequence>MIIEEFKGIDIAYMRRIGKYGPENKQLMESFKAYLKQNNLFKNDTTILGIAMDNPIQTPAEKQRYDVGIIISDGEKQFDLPTRKIANGHYAIFEVTHTTEGVSRFWKNIQNLTINLPIDNTRPIIERYSFSKVSLHLCEFCIPLR</sequence>
<gene>
    <name evidence="2" type="ORF">Lpp49_09867</name>
</gene>
<dbReference type="AlphaFoldDB" id="A0ABC9TB42"/>
<name>A0ABC9TB42_LACPA</name>
<proteinExistence type="predicted"/>
<reference evidence="2 3" key="1">
    <citation type="journal article" date="2013" name="PLoS ONE">
        <title>Lactobacillus paracasei comparative genomics: towards species pan-genome definition and exploitation of diversity.</title>
        <authorList>
            <person name="Smokvina T."/>
            <person name="Wels M."/>
            <person name="Polka J."/>
            <person name="Chervaux C."/>
            <person name="Brisse S."/>
            <person name="Boekhorst J."/>
            <person name="van Hylckama Vlieg J.E."/>
            <person name="Siezen R.J."/>
        </authorList>
    </citation>
    <scope>NUCLEOTIDE SEQUENCE [LARGE SCALE GENOMIC DNA]</scope>
    <source>
        <strain evidence="2 3">Lpp49</strain>
    </source>
</reference>
<dbReference type="InterPro" id="IPR029442">
    <property type="entry name" value="GyrI-like"/>
</dbReference>